<evidence type="ECO:0000256" key="2">
    <source>
        <dbReference type="ARBA" id="ARBA00023015"/>
    </source>
</evidence>
<dbReference type="InterPro" id="IPR036390">
    <property type="entry name" value="WH_DNA-bd_sf"/>
</dbReference>
<evidence type="ECO:0000313" key="7">
    <source>
        <dbReference type="Proteomes" id="UP000051845"/>
    </source>
</evidence>
<keyword evidence="2" id="KW-0805">Transcription regulation</keyword>
<organism evidence="6 7">
    <name type="scientific">Secundilactobacillus collinoides DSM 20515 = JCM 1123</name>
    <dbReference type="NCBI Taxonomy" id="1423733"/>
    <lineage>
        <taxon>Bacteria</taxon>
        <taxon>Bacillati</taxon>
        <taxon>Bacillota</taxon>
        <taxon>Bacilli</taxon>
        <taxon>Lactobacillales</taxon>
        <taxon>Lactobacillaceae</taxon>
        <taxon>Secundilactobacillus</taxon>
    </lineage>
</organism>
<dbReference type="SUPFAM" id="SSF53850">
    <property type="entry name" value="Periplasmic binding protein-like II"/>
    <property type="match status" value="1"/>
</dbReference>
<dbReference type="Proteomes" id="UP000051845">
    <property type="component" value="Unassembled WGS sequence"/>
</dbReference>
<dbReference type="Gene3D" id="3.40.190.10">
    <property type="entry name" value="Periplasmic binding protein-like II"/>
    <property type="match status" value="2"/>
</dbReference>
<dbReference type="InterPro" id="IPR000847">
    <property type="entry name" value="LysR_HTH_N"/>
</dbReference>
<dbReference type="GO" id="GO:0003700">
    <property type="term" value="F:DNA-binding transcription factor activity"/>
    <property type="evidence" value="ECO:0007669"/>
    <property type="project" value="InterPro"/>
</dbReference>
<keyword evidence="4" id="KW-0804">Transcription</keyword>
<dbReference type="Pfam" id="PF00126">
    <property type="entry name" value="HTH_1"/>
    <property type="match status" value="1"/>
</dbReference>
<dbReference type="PATRIC" id="fig|1423733.4.peg.504"/>
<gene>
    <name evidence="6" type="ORF">FC82_GL000482</name>
</gene>
<reference evidence="6 7" key="1">
    <citation type="journal article" date="2015" name="Genome Announc.">
        <title>Expanding the biotechnology potential of lactobacilli through comparative genomics of 213 strains and associated genera.</title>
        <authorList>
            <person name="Sun Z."/>
            <person name="Harris H.M."/>
            <person name="McCann A."/>
            <person name="Guo C."/>
            <person name="Argimon S."/>
            <person name="Zhang W."/>
            <person name="Yang X."/>
            <person name="Jeffery I.B."/>
            <person name="Cooney J.C."/>
            <person name="Kagawa T.F."/>
            <person name="Liu W."/>
            <person name="Song Y."/>
            <person name="Salvetti E."/>
            <person name="Wrobel A."/>
            <person name="Rasinkangas P."/>
            <person name="Parkhill J."/>
            <person name="Rea M.C."/>
            <person name="O'Sullivan O."/>
            <person name="Ritari J."/>
            <person name="Douillard F.P."/>
            <person name="Paul Ross R."/>
            <person name="Yang R."/>
            <person name="Briner A.E."/>
            <person name="Felis G.E."/>
            <person name="de Vos W.M."/>
            <person name="Barrangou R."/>
            <person name="Klaenhammer T.R."/>
            <person name="Caufield P.W."/>
            <person name="Cui Y."/>
            <person name="Zhang H."/>
            <person name="O'Toole P.W."/>
        </authorList>
    </citation>
    <scope>NUCLEOTIDE SEQUENCE [LARGE SCALE GENOMIC DNA]</scope>
    <source>
        <strain evidence="6 7">DSM 20515</strain>
    </source>
</reference>
<dbReference type="GO" id="GO:0032993">
    <property type="term" value="C:protein-DNA complex"/>
    <property type="evidence" value="ECO:0007669"/>
    <property type="project" value="TreeGrafter"/>
</dbReference>
<protein>
    <recommendedName>
        <fullName evidence="5">HTH lysR-type domain-containing protein</fullName>
    </recommendedName>
</protein>
<dbReference type="GO" id="GO:0003677">
    <property type="term" value="F:DNA binding"/>
    <property type="evidence" value="ECO:0007669"/>
    <property type="project" value="UniProtKB-KW"/>
</dbReference>
<comment type="similarity">
    <text evidence="1">Belongs to the LysR transcriptional regulatory family.</text>
</comment>
<dbReference type="STRING" id="33960.TY91_07555"/>
<dbReference type="EMBL" id="AYYR01000013">
    <property type="protein sequence ID" value="KRM77237.1"/>
    <property type="molecule type" value="Genomic_DNA"/>
</dbReference>
<dbReference type="PANTHER" id="PTHR30346">
    <property type="entry name" value="TRANSCRIPTIONAL DUAL REGULATOR HCAR-RELATED"/>
    <property type="match status" value="1"/>
</dbReference>
<dbReference type="PANTHER" id="PTHR30346:SF17">
    <property type="entry name" value="LYSR FAMILY TRANSCRIPTIONAL REGULATOR"/>
    <property type="match status" value="1"/>
</dbReference>
<dbReference type="PROSITE" id="PS50931">
    <property type="entry name" value="HTH_LYSR"/>
    <property type="match status" value="1"/>
</dbReference>
<evidence type="ECO:0000313" key="6">
    <source>
        <dbReference type="EMBL" id="KRM77237.1"/>
    </source>
</evidence>
<dbReference type="PRINTS" id="PR00039">
    <property type="entry name" value="HTHLYSR"/>
</dbReference>
<dbReference type="SUPFAM" id="SSF46785">
    <property type="entry name" value="Winged helix' DNA-binding domain"/>
    <property type="match status" value="1"/>
</dbReference>
<feature type="domain" description="HTH lysR-type" evidence="5">
    <location>
        <begin position="1"/>
        <end position="58"/>
    </location>
</feature>
<dbReference type="FunFam" id="1.10.10.10:FF:000001">
    <property type="entry name" value="LysR family transcriptional regulator"/>
    <property type="match status" value="1"/>
</dbReference>
<evidence type="ECO:0000256" key="1">
    <source>
        <dbReference type="ARBA" id="ARBA00009437"/>
    </source>
</evidence>
<dbReference type="Gene3D" id="1.10.10.10">
    <property type="entry name" value="Winged helix-like DNA-binding domain superfamily/Winged helix DNA-binding domain"/>
    <property type="match status" value="1"/>
</dbReference>
<evidence type="ECO:0000256" key="4">
    <source>
        <dbReference type="ARBA" id="ARBA00023163"/>
    </source>
</evidence>
<dbReference type="InterPro" id="IPR005119">
    <property type="entry name" value="LysR_subst-bd"/>
</dbReference>
<comment type="caution">
    <text evidence="6">The sequence shown here is derived from an EMBL/GenBank/DDBJ whole genome shotgun (WGS) entry which is preliminary data.</text>
</comment>
<evidence type="ECO:0000259" key="5">
    <source>
        <dbReference type="PROSITE" id="PS50931"/>
    </source>
</evidence>
<dbReference type="InterPro" id="IPR036388">
    <property type="entry name" value="WH-like_DNA-bd_sf"/>
</dbReference>
<keyword evidence="3" id="KW-0238">DNA-binding</keyword>
<evidence type="ECO:0000256" key="3">
    <source>
        <dbReference type="ARBA" id="ARBA00023125"/>
    </source>
</evidence>
<name>A0A0R2BEV5_SECCO</name>
<sequence>MDFNTLKYYVDVAELLNFTQAAKKNFISQPAMSANIKALEKEVGHALIVRDHHHVALTNSGETFLGYAKQLLETYNKALAALWQDSDYAETTLNVSMFLGPVFQPFVEQLTAFKKTYRNHFTVRINKRSSNDAIADVLGGTAQLGLAIVDHSIKPLAWRSVNTDEFVIVADTSILKQLRPLKISQLTNLKFLQPDEWPGQFFSNQINKLLAEGQFNGERESFTSLDLMMTELLMEPSFTILPKTQIPENMPGLESVPIKSNLSTHMTTGWCYLKSPMDSAVAAFLSYLPTL</sequence>
<proteinExistence type="inferred from homology"/>
<accession>A0A0R2BEV5</accession>
<dbReference type="AlphaFoldDB" id="A0A0R2BEV5"/>
<dbReference type="Pfam" id="PF03466">
    <property type="entry name" value="LysR_substrate"/>
    <property type="match status" value="1"/>
</dbReference>